<evidence type="ECO:0000313" key="2">
    <source>
        <dbReference type="Proteomes" id="UP001058074"/>
    </source>
</evidence>
<dbReference type="Proteomes" id="UP001058074">
    <property type="component" value="Unassembled WGS sequence"/>
</dbReference>
<name>A0ACB5R9J3_9CLOT</name>
<dbReference type="EMBL" id="BROD01000001">
    <property type="protein sequence ID" value="GKX65850.1"/>
    <property type="molecule type" value="Genomic_DNA"/>
</dbReference>
<accession>A0ACB5R9J3</accession>
<organism evidence="1 2">
    <name type="scientific">Inconstantimicrobium mannanitabidum</name>
    <dbReference type="NCBI Taxonomy" id="1604901"/>
    <lineage>
        <taxon>Bacteria</taxon>
        <taxon>Bacillati</taxon>
        <taxon>Bacillota</taxon>
        <taxon>Clostridia</taxon>
        <taxon>Eubacteriales</taxon>
        <taxon>Clostridiaceae</taxon>
        <taxon>Inconstantimicrobium</taxon>
    </lineage>
</organism>
<proteinExistence type="predicted"/>
<evidence type="ECO:0000313" key="1">
    <source>
        <dbReference type="EMBL" id="GKX65850.1"/>
    </source>
</evidence>
<keyword evidence="2" id="KW-1185">Reference proteome</keyword>
<comment type="caution">
    <text evidence="1">The sequence shown here is derived from an EMBL/GenBank/DDBJ whole genome shotgun (WGS) entry which is preliminary data.</text>
</comment>
<protein>
    <submittedName>
        <fullName evidence="1">Uncharacterized protein</fullName>
    </submittedName>
</protein>
<reference evidence="1" key="1">
    <citation type="journal article" date="2025" name="Int. J. Syst. Evol. Microbiol.">
        <title>Inconstantimicrobium mannanitabidum sp. nov., a novel member of the family Clostridiaceae isolated from anoxic soil under the treatment of reductive soil disinfestation.</title>
        <authorList>
            <person name="Ueki A."/>
            <person name="Tonouchi A."/>
            <person name="Honma S."/>
            <person name="Kaku N."/>
            <person name="Ueki K."/>
        </authorList>
    </citation>
    <scope>NUCLEOTIDE SEQUENCE</scope>
    <source>
        <strain evidence="1">TW13</strain>
    </source>
</reference>
<gene>
    <name evidence="1" type="ORF">rsdtw13_11080</name>
</gene>
<sequence>MDFLGYVLFFISVIITLRFALRIGFNKEFNSYLDLIAALVFSFIFFMMLNDYFPIGKWVDNIFAIDTESKVIQLFIVHMYLLMVIFILVTGSITIIISMLAVIYFGIKSISYDSFLVGTIVAIISSINNVIKKLFNISFVKSFLKNKVEPKLIKFIDFINKYVNPFKGIRIKPIYKNISKIRTIFLLVYIIVGILILNYWTELITFLNFQTIHTNKVINIPKISDKSFENYRLIFFVPLLGILVNNVFKNSKK</sequence>